<feature type="non-terminal residue" evidence="1">
    <location>
        <position position="91"/>
    </location>
</feature>
<accession>A0ACA9NZE6</accession>
<dbReference type="EMBL" id="CAJVPU010022346">
    <property type="protein sequence ID" value="CAG8685266.1"/>
    <property type="molecule type" value="Genomic_DNA"/>
</dbReference>
<protein>
    <submittedName>
        <fullName evidence="1">6951_t:CDS:1</fullName>
    </submittedName>
</protein>
<comment type="caution">
    <text evidence="1">The sequence shown here is derived from an EMBL/GenBank/DDBJ whole genome shotgun (WGS) entry which is preliminary data.</text>
</comment>
<proteinExistence type="predicted"/>
<organism evidence="1 2">
    <name type="scientific">Dentiscutata heterogama</name>
    <dbReference type="NCBI Taxonomy" id="1316150"/>
    <lineage>
        <taxon>Eukaryota</taxon>
        <taxon>Fungi</taxon>
        <taxon>Fungi incertae sedis</taxon>
        <taxon>Mucoromycota</taxon>
        <taxon>Glomeromycotina</taxon>
        <taxon>Glomeromycetes</taxon>
        <taxon>Diversisporales</taxon>
        <taxon>Gigasporaceae</taxon>
        <taxon>Dentiscutata</taxon>
    </lineage>
</organism>
<evidence type="ECO:0000313" key="1">
    <source>
        <dbReference type="EMBL" id="CAG8685266.1"/>
    </source>
</evidence>
<gene>
    <name evidence="1" type="ORF">DHETER_LOCUS10875</name>
</gene>
<evidence type="ECO:0000313" key="2">
    <source>
        <dbReference type="Proteomes" id="UP000789702"/>
    </source>
</evidence>
<reference evidence="1" key="1">
    <citation type="submission" date="2021-06" db="EMBL/GenBank/DDBJ databases">
        <authorList>
            <person name="Kallberg Y."/>
            <person name="Tangrot J."/>
            <person name="Rosling A."/>
        </authorList>
    </citation>
    <scope>NUCLEOTIDE SEQUENCE</scope>
    <source>
        <strain evidence="1">IL203A</strain>
    </source>
</reference>
<keyword evidence="2" id="KW-1185">Reference proteome</keyword>
<dbReference type="Proteomes" id="UP000789702">
    <property type="component" value="Unassembled WGS sequence"/>
</dbReference>
<name>A0ACA9NZE6_9GLOM</name>
<sequence length="91" mass="10485">MPRDWALPKNTRFVKKSSGKKIKAKFVVYLKQFFLNGNLNLKDKLTAKKMYEELLKLVYSEEIDKDHVPKVTLSKTGLDNIQGNLTKKGQS</sequence>